<proteinExistence type="predicted"/>
<dbReference type="Proteomes" id="UP000027586">
    <property type="component" value="Unassembled WGS sequence"/>
</dbReference>
<dbReference type="VEuPathDB" id="FungiDB:LCOR_12034.1"/>
<sequence>MQRTSCYLVLWMTVDNSSSWQGSGLSIVQIYRCNTFWELLCMSDLDQGVMLMEQGMMVKWITNMRELDWKG</sequence>
<evidence type="ECO:0000313" key="2">
    <source>
        <dbReference type="Proteomes" id="UP000027586"/>
    </source>
</evidence>
<dbReference type="EMBL" id="CBTN010000165">
    <property type="protein sequence ID" value="CDH61254.1"/>
    <property type="molecule type" value="Genomic_DNA"/>
</dbReference>
<evidence type="ECO:0000313" key="1">
    <source>
        <dbReference type="EMBL" id="CDH61254.1"/>
    </source>
</evidence>
<organism evidence="1 2">
    <name type="scientific">Lichtheimia corymbifera JMRC:FSU:9682</name>
    <dbReference type="NCBI Taxonomy" id="1263082"/>
    <lineage>
        <taxon>Eukaryota</taxon>
        <taxon>Fungi</taxon>
        <taxon>Fungi incertae sedis</taxon>
        <taxon>Mucoromycota</taxon>
        <taxon>Mucoromycotina</taxon>
        <taxon>Mucoromycetes</taxon>
        <taxon>Mucorales</taxon>
        <taxon>Lichtheimiaceae</taxon>
        <taxon>Lichtheimia</taxon>
    </lineage>
</organism>
<accession>A0A068SG43</accession>
<reference evidence="1" key="1">
    <citation type="submission" date="2013-08" db="EMBL/GenBank/DDBJ databases">
        <title>Gene expansion shapes genome architecture in the human pathogen Lichtheimia corymbifera: an evolutionary genomics analysis in the ancient terrestrial Mucorales (Mucoromycotina).</title>
        <authorList>
            <person name="Schwartze V.U."/>
            <person name="Winter S."/>
            <person name="Shelest E."/>
            <person name="Marcet-Houben M."/>
            <person name="Horn F."/>
            <person name="Wehner S."/>
            <person name="Hoffmann K."/>
            <person name="Riege K."/>
            <person name="Sammeth M."/>
            <person name="Nowrousian M."/>
            <person name="Valiante V."/>
            <person name="Linde J."/>
            <person name="Jacobsen I.D."/>
            <person name="Marz M."/>
            <person name="Brakhage A.A."/>
            <person name="Gabaldon T."/>
            <person name="Bocker S."/>
            <person name="Voigt K."/>
        </authorList>
    </citation>
    <scope>NUCLEOTIDE SEQUENCE [LARGE SCALE GENOMIC DNA]</scope>
    <source>
        <strain evidence="1">FSU 9682</strain>
    </source>
</reference>
<name>A0A068SG43_9FUNG</name>
<comment type="caution">
    <text evidence="1">The sequence shown here is derived from an EMBL/GenBank/DDBJ whole genome shotgun (WGS) entry which is preliminary data.</text>
</comment>
<protein>
    <submittedName>
        <fullName evidence="1">Uncharacterized protein</fullName>
    </submittedName>
</protein>
<keyword evidence="2" id="KW-1185">Reference proteome</keyword>
<gene>
    <name evidence="1" type="ORF">LCOR_12034.1</name>
</gene>
<dbReference type="AlphaFoldDB" id="A0A068SG43"/>